<dbReference type="InterPro" id="IPR001895">
    <property type="entry name" value="RASGEF_cat_dom"/>
</dbReference>
<dbReference type="GO" id="GO:0005085">
    <property type="term" value="F:guanyl-nucleotide exchange factor activity"/>
    <property type="evidence" value="ECO:0007669"/>
    <property type="project" value="UniProtKB-KW"/>
</dbReference>
<dbReference type="InParanoid" id="A0A1X2H4U1"/>
<dbReference type="Gene3D" id="1.10.840.10">
    <property type="entry name" value="Ras guanine-nucleotide exchange factors catalytic domain"/>
    <property type="match status" value="1"/>
</dbReference>
<dbReference type="Pfam" id="PF00618">
    <property type="entry name" value="RasGEF_N"/>
    <property type="match status" value="1"/>
</dbReference>
<dbReference type="SUPFAM" id="SSF52540">
    <property type="entry name" value="P-loop containing nucleoside triphosphate hydrolases"/>
    <property type="match status" value="1"/>
</dbReference>
<keyword evidence="7" id="KW-1185">Reference proteome</keyword>
<accession>A0A1X2H4U1</accession>
<feature type="domain" description="N-terminal Ras-GEF" evidence="5">
    <location>
        <begin position="403"/>
        <end position="521"/>
    </location>
</feature>
<dbReference type="CDD" id="cd06224">
    <property type="entry name" value="REM"/>
    <property type="match status" value="1"/>
</dbReference>
<feature type="region of interest" description="Disordered" evidence="3">
    <location>
        <begin position="518"/>
        <end position="572"/>
    </location>
</feature>
<dbReference type="PROSITE" id="PS50212">
    <property type="entry name" value="RASGEF_NTER"/>
    <property type="match status" value="1"/>
</dbReference>
<evidence type="ECO:0000256" key="2">
    <source>
        <dbReference type="PROSITE-ProRule" id="PRU00168"/>
    </source>
</evidence>
<evidence type="ECO:0000259" key="4">
    <source>
        <dbReference type="PROSITE" id="PS50009"/>
    </source>
</evidence>
<dbReference type="OMA" id="DGTIHWE"/>
<dbReference type="InterPro" id="IPR023578">
    <property type="entry name" value="Ras_GEF_dom_sf"/>
</dbReference>
<organism evidence="6 7">
    <name type="scientific">Syncephalastrum racemosum</name>
    <name type="common">Filamentous fungus</name>
    <dbReference type="NCBI Taxonomy" id="13706"/>
    <lineage>
        <taxon>Eukaryota</taxon>
        <taxon>Fungi</taxon>
        <taxon>Fungi incertae sedis</taxon>
        <taxon>Mucoromycota</taxon>
        <taxon>Mucoromycotina</taxon>
        <taxon>Mucoromycetes</taxon>
        <taxon>Mucorales</taxon>
        <taxon>Syncephalastraceae</taxon>
        <taxon>Syncephalastrum</taxon>
    </lineage>
</organism>
<evidence type="ECO:0000256" key="1">
    <source>
        <dbReference type="ARBA" id="ARBA00022658"/>
    </source>
</evidence>
<dbReference type="InterPro" id="IPR008937">
    <property type="entry name" value="Ras-like_GEF"/>
</dbReference>
<dbReference type="AlphaFoldDB" id="A0A1X2H4U1"/>
<dbReference type="PANTHER" id="PTHR23113">
    <property type="entry name" value="GUANINE NUCLEOTIDE EXCHANGE FACTOR"/>
    <property type="match status" value="1"/>
</dbReference>
<gene>
    <name evidence="6" type="ORF">BCR43DRAFT_517628</name>
</gene>
<dbReference type="Proteomes" id="UP000242180">
    <property type="component" value="Unassembled WGS sequence"/>
</dbReference>
<dbReference type="SMART" id="SM00229">
    <property type="entry name" value="RasGEFN"/>
    <property type="match status" value="1"/>
</dbReference>
<reference evidence="6 7" key="1">
    <citation type="submission" date="2016-07" db="EMBL/GenBank/DDBJ databases">
        <title>Pervasive Adenine N6-methylation of Active Genes in Fungi.</title>
        <authorList>
            <consortium name="DOE Joint Genome Institute"/>
            <person name="Mondo S.J."/>
            <person name="Dannebaum R.O."/>
            <person name="Kuo R.C."/>
            <person name="Labutti K."/>
            <person name="Haridas S."/>
            <person name="Kuo A."/>
            <person name="Salamov A."/>
            <person name="Ahrendt S.R."/>
            <person name="Lipzen A."/>
            <person name="Sullivan W."/>
            <person name="Andreopoulos W.B."/>
            <person name="Clum A."/>
            <person name="Lindquist E."/>
            <person name="Daum C."/>
            <person name="Ramamoorthy G.K."/>
            <person name="Gryganskyi A."/>
            <person name="Culley D."/>
            <person name="Magnuson J.K."/>
            <person name="James T.Y."/>
            <person name="O'Malley M.A."/>
            <person name="Stajich J.E."/>
            <person name="Spatafora J.W."/>
            <person name="Visel A."/>
            <person name="Grigoriev I.V."/>
        </authorList>
    </citation>
    <scope>NUCLEOTIDE SEQUENCE [LARGE SCALE GENOMIC DNA]</scope>
    <source>
        <strain evidence="6 7">NRRL 2496</strain>
    </source>
</reference>
<dbReference type="PANTHER" id="PTHR23113:SF348">
    <property type="entry name" value="GUANYL-NUCLEOTIDE EXCHANGE FACTOR RASGEF, PUTATIVE (AFU_ORTHOLOGUE AFUA_1G04700)-RELATED"/>
    <property type="match status" value="1"/>
</dbReference>
<feature type="region of interest" description="Disordered" evidence="3">
    <location>
        <begin position="691"/>
        <end position="737"/>
    </location>
</feature>
<dbReference type="OrthoDB" id="546434at2759"/>
<evidence type="ECO:0000313" key="7">
    <source>
        <dbReference type="Proteomes" id="UP000242180"/>
    </source>
</evidence>
<dbReference type="CDD" id="cd00155">
    <property type="entry name" value="RasGEF"/>
    <property type="match status" value="1"/>
</dbReference>
<feature type="compositionally biased region" description="Polar residues" evidence="3">
    <location>
        <begin position="707"/>
        <end position="729"/>
    </location>
</feature>
<evidence type="ECO:0000259" key="5">
    <source>
        <dbReference type="PROSITE" id="PS50212"/>
    </source>
</evidence>
<dbReference type="SMART" id="SM00147">
    <property type="entry name" value="RasGEF"/>
    <property type="match status" value="1"/>
</dbReference>
<feature type="compositionally biased region" description="Low complexity" evidence="3">
    <location>
        <begin position="353"/>
        <end position="370"/>
    </location>
</feature>
<sequence>MWLTRKLATLAHNTGSNDKTTSVTTVISSHAVDDIVFRHPSTLGIIDPTTKPLPPIVTKPSCQQQKPQALTILVSGARGIGKSTLIRLLGWKNVTTIETSYDNTCQRHRAEIQFEDETIRPIDVVEVDGSIMDTIHDPPKFPKELIGSMIHCGLICYDTTRRDSMECLPDLLNTHIARNIPSFLIGLKTDLNCNSLRQVDTALGEELGHLFGLQVFRVDALSDNAPSRIKDIYDALSQQLLLHIQPDTFPTTGNVPTPTDPAVSNLTTITPHQPCSTASSFHMPPSFSTTQAIMRKPAAQPPPSPPHKDNRASFYSTASSSSGYCSSDPYEKALPIKPPTAGFIYAPTATQTRTTTTTLSQTPPTTNSLPITYDGIPPPAPDDMLELYMRSKCARRRGSKDSCESGSGGLTVNDIIDRLLEASDDHIVTIFITFFRKFMKPSELVSALIDRFENDSSSATPPTRVQERIQDILAEWMDMYWNDFHSATARGAVVQFLDRISEEESLRPICDKLAPLAVREPPFDDPDADWGLSDDKEPLNTTDNHDDTISSSTDENDAASPAPAKNKKDSGYVSGSVAVTDLLHNDPDLAIQAPLPSQPSFSSTKIASHQQQQRRTKEPTENGGRTSDESTNSASKRNSAPAASFVATSSDNSKRQKQTTIDLKRATSFHLFHRRSRKSSMSSINMLFSSLSRPSSSASTKIAHNGSAATISATSSEHQQQDKNANTSDHAPGHQYRAEFSGGLNIHLLDRPPSPANGNEASMSASPSCASSLTTVSHSSLFNLSSYYQLASTREPYTQYGKTIAEVPALNLAEQLTWVEAELFRKIKPRDFVRNVHPHAASASIAASISHFNFISAWVATLIVTQGKLAKRAALLEKFMSIAVELRNQNNYNSLMAILAGLNSASVLRLKQTREAISEKKIFKQFQSLERLMSSDRSFSSYRLALKASEAPGIPGIHNQDLLSLAEANRDFRTDGTIHWEKFRLMGESIMVMMKFKTPTYTIQPNGALLQFIAECEILSEDEQYRRSNLVEPRLKSSPSTNKLRDLWMRA</sequence>
<dbReference type="PROSITE" id="PS50009">
    <property type="entry name" value="RASGEF_CAT"/>
    <property type="match status" value="1"/>
</dbReference>
<comment type="caution">
    <text evidence="6">The sequence shown here is derived from an EMBL/GenBank/DDBJ whole genome shotgun (WGS) entry which is preliminary data.</text>
</comment>
<dbReference type="GO" id="GO:0007265">
    <property type="term" value="P:Ras protein signal transduction"/>
    <property type="evidence" value="ECO:0007669"/>
    <property type="project" value="TreeGrafter"/>
</dbReference>
<dbReference type="InterPro" id="IPR000651">
    <property type="entry name" value="Ras-like_Gua-exchang_fac_N"/>
</dbReference>
<feature type="region of interest" description="Disordered" evidence="3">
    <location>
        <begin position="589"/>
        <end position="662"/>
    </location>
</feature>
<name>A0A1X2H4U1_SYNRA</name>
<protein>
    <submittedName>
        <fullName evidence="6">Ras guanine nucleotide exchange factor domain-containing protein</fullName>
    </submittedName>
</protein>
<feature type="compositionally biased region" description="Polar residues" evidence="3">
    <location>
        <begin position="598"/>
        <end position="613"/>
    </location>
</feature>
<dbReference type="SUPFAM" id="SSF48366">
    <property type="entry name" value="Ras GEF"/>
    <property type="match status" value="1"/>
</dbReference>
<dbReference type="STRING" id="13706.A0A1X2H4U1"/>
<evidence type="ECO:0000313" key="6">
    <source>
        <dbReference type="EMBL" id="ORY93391.1"/>
    </source>
</evidence>
<dbReference type="Gene3D" id="3.40.50.300">
    <property type="entry name" value="P-loop containing nucleotide triphosphate hydrolases"/>
    <property type="match status" value="1"/>
</dbReference>
<dbReference type="InterPro" id="IPR027417">
    <property type="entry name" value="P-loop_NTPase"/>
</dbReference>
<dbReference type="EMBL" id="MCGN01000009">
    <property type="protein sequence ID" value="ORY93391.1"/>
    <property type="molecule type" value="Genomic_DNA"/>
</dbReference>
<feature type="compositionally biased region" description="Polar residues" evidence="3">
    <location>
        <begin position="623"/>
        <end position="638"/>
    </location>
</feature>
<feature type="region of interest" description="Disordered" evidence="3">
    <location>
        <begin position="295"/>
        <end position="315"/>
    </location>
</feature>
<dbReference type="Gene3D" id="1.20.870.10">
    <property type="entry name" value="Son of sevenless (SoS) protein Chain: S domain 1"/>
    <property type="match status" value="1"/>
</dbReference>
<dbReference type="InterPro" id="IPR036964">
    <property type="entry name" value="RASGEF_cat_dom_sf"/>
</dbReference>
<evidence type="ECO:0000256" key="3">
    <source>
        <dbReference type="SAM" id="MobiDB-lite"/>
    </source>
</evidence>
<dbReference type="Pfam" id="PF00617">
    <property type="entry name" value="RasGEF"/>
    <property type="match status" value="1"/>
</dbReference>
<feature type="compositionally biased region" description="Basic and acidic residues" evidence="3">
    <location>
        <begin position="533"/>
        <end position="548"/>
    </location>
</feature>
<proteinExistence type="predicted"/>
<keyword evidence="1 2" id="KW-0344">Guanine-nucleotide releasing factor</keyword>
<feature type="region of interest" description="Disordered" evidence="3">
    <location>
        <begin position="353"/>
        <end position="376"/>
    </location>
</feature>
<dbReference type="GO" id="GO:0005886">
    <property type="term" value="C:plasma membrane"/>
    <property type="evidence" value="ECO:0007669"/>
    <property type="project" value="TreeGrafter"/>
</dbReference>
<feature type="domain" description="Ras-GEF" evidence="4">
    <location>
        <begin position="808"/>
        <end position="1034"/>
    </location>
</feature>